<evidence type="ECO:0000256" key="3">
    <source>
        <dbReference type="ARBA" id="ARBA00022723"/>
    </source>
</evidence>
<feature type="binding site" evidence="8">
    <location>
        <position position="87"/>
    </location>
    <ligand>
        <name>S-adenosyl-L-methionine</name>
        <dbReference type="ChEBI" id="CHEBI:59789"/>
    </ligand>
</feature>
<evidence type="ECO:0000256" key="8">
    <source>
        <dbReference type="HAMAP-Rule" id="MF_00917"/>
    </source>
</evidence>
<dbReference type="InterPro" id="IPR007197">
    <property type="entry name" value="rSAM"/>
</dbReference>
<dbReference type="GO" id="GO:0008616">
    <property type="term" value="P:tRNA queuosine(34) biosynthetic process"/>
    <property type="evidence" value="ECO:0007669"/>
    <property type="project" value="UniProtKB-UniRule"/>
</dbReference>
<dbReference type="InterPro" id="IPR024924">
    <property type="entry name" value="7-CO-7-deazaguanine_synth-like"/>
</dbReference>
<name>A0A1G1KSX5_9BACT</name>
<dbReference type="Pfam" id="PF04055">
    <property type="entry name" value="Radical_SAM"/>
    <property type="match status" value="1"/>
</dbReference>
<dbReference type="GO" id="GO:0016840">
    <property type="term" value="F:carbon-nitrogen lyase activity"/>
    <property type="evidence" value="ECO:0007669"/>
    <property type="project" value="UniProtKB-UniRule"/>
</dbReference>
<keyword evidence="4 8" id="KW-0460">Magnesium</keyword>
<comment type="caution">
    <text evidence="10">The sequence shown here is derived from an EMBL/GenBank/DDBJ whole genome shotgun (WGS) entry which is preliminary data.</text>
</comment>
<keyword evidence="3 8" id="KW-0479">Metal-binding</keyword>
<comment type="cofactor">
    <cofactor evidence="8">
        <name>[4Fe-4S] cluster</name>
        <dbReference type="ChEBI" id="CHEBI:49883"/>
    </cofactor>
    <text evidence="8">Binds 1 [4Fe-4S] cluster. The cluster is coordinated with 3 cysteines and an exchangeable S-adenosyl-L-methionine.</text>
</comment>
<proteinExistence type="inferred from homology"/>
<dbReference type="PANTHER" id="PTHR42836">
    <property type="entry name" value="7-CARBOXY-7-DEAZAGUANINE SYNTHASE"/>
    <property type="match status" value="1"/>
</dbReference>
<keyword evidence="7 8" id="KW-0456">Lyase</keyword>
<evidence type="ECO:0000313" key="10">
    <source>
        <dbReference type="EMBL" id="OGW96011.1"/>
    </source>
</evidence>
<sequence>MIDDVTAKPITKSVAEITEIFSSLQGEGLYVGERHLFVRFGGCNLTCQYCDEKGKTPKTMTSEEVLDYVKNVDLISGPHSYISLTGGEPLMSGAFLLKLCPELKSEGFKLYLETNGTLVEEMKNLMPFVDVISMDVKPASVTKGKSWLDEHERFLGAIYNYGKKRPDIFVKMVIDNTLVLKEFRDLCEMIGLVDANIPLILQPVSRFSEGYHDPDLMHFLTGLQTNALYVLKDVRIIPRLHKLLKIR</sequence>
<dbReference type="InterPro" id="IPR058240">
    <property type="entry name" value="rSAM_sf"/>
</dbReference>
<dbReference type="Proteomes" id="UP000178187">
    <property type="component" value="Unassembled WGS sequence"/>
</dbReference>
<keyword evidence="6 8" id="KW-0411">Iron-sulfur</keyword>
<keyword evidence="5 8" id="KW-0408">Iron</keyword>
<comment type="catalytic activity">
    <reaction evidence="8">
        <text>6-carboxy-5,6,7,8-tetrahydropterin + H(+) = 7-carboxy-7-carbaguanine + NH4(+)</text>
        <dbReference type="Rhea" id="RHEA:27974"/>
        <dbReference type="ChEBI" id="CHEBI:15378"/>
        <dbReference type="ChEBI" id="CHEBI:28938"/>
        <dbReference type="ChEBI" id="CHEBI:61032"/>
        <dbReference type="ChEBI" id="CHEBI:61036"/>
        <dbReference type="EC" id="4.3.99.3"/>
    </reaction>
</comment>
<feature type="binding site" evidence="8">
    <location>
        <position position="50"/>
    </location>
    <ligand>
        <name>[4Fe-4S] cluster</name>
        <dbReference type="ChEBI" id="CHEBI:49883"/>
        <note>4Fe-4S-S-AdoMet</note>
    </ligand>
</feature>
<dbReference type="SFLD" id="SFLDS00029">
    <property type="entry name" value="Radical_SAM"/>
    <property type="match status" value="1"/>
</dbReference>
<dbReference type="AlphaFoldDB" id="A0A1G1KSX5"/>
<feature type="domain" description="Radical SAM core" evidence="9">
    <location>
        <begin position="30"/>
        <end position="247"/>
    </location>
</feature>
<evidence type="ECO:0000256" key="1">
    <source>
        <dbReference type="ARBA" id="ARBA00022485"/>
    </source>
</evidence>
<dbReference type="GO" id="GO:0000287">
    <property type="term" value="F:magnesium ion binding"/>
    <property type="evidence" value="ECO:0007669"/>
    <property type="project" value="UniProtKB-UniRule"/>
</dbReference>
<evidence type="ECO:0000256" key="6">
    <source>
        <dbReference type="ARBA" id="ARBA00023014"/>
    </source>
</evidence>
<reference evidence="10 11" key="1">
    <citation type="journal article" date="2016" name="Nat. Commun.">
        <title>Thousands of microbial genomes shed light on interconnected biogeochemical processes in an aquifer system.</title>
        <authorList>
            <person name="Anantharaman K."/>
            <person name="Brown C.T."/>
            <person name="Hug L.A."/>
            <person name="Sharon I."/>
            <person name="Castelle C.J."/>
            <person name="Probst A.J."/>
            <person name="Thomas B.C."/>
            <person name="Singh A."/>
            <person name="Wilkins M.J."/>
            <person name="Karaoz U."/>
            <person name="Brodie E.L."/>
            <person name="Williams K.H."/>
            <person name="Hubbard S.S."/>
            <person name="Banfield J.F."/>
        </authorList>
    </citation>
    <scope>NUCLEOTIDE SEQUENCE [LARGE SCALE GENOMIC DNA]</scope>
</reference>
<comment type="pathway">
    <text evidence="8">Purine metabolism; 7-cyano-7-deazaguanine biosynthesis.</text>
</comment>
<feature type="binding site" evidence="8">
    <location>
        <begin position="49"/>
        <end position="51"/>
    </location>
    <ligand>
        <name>S-adenosyl-L-methionine</name>
        <dbReference type="ChEBI" id="CHEBI:59789"/>
    </ligand>
</feature>
<dbReference type="SUPFAM" id="SSF102114">
    <property type="entry name" value="Radical SAM enzymes"/>
    <property type="match status" value="1"/>
</dbReference>
<feature type="binding site" evidence="8">
    <location>
        <position position="47"/>
    </location>
    <ligand>
        <name>[4Fe-4S] cluster</name>
        <dbReference type="ChEBI" id="CHEBI:49883"/>
        <note>4Fe-4S-S-AdoMet</note>
    </ligand>
</feature>
<dbReference type="GO" id="GO:0051539">
    <property type="term" value="F:4 iron, 4 sulfur cluster binding"/>
    <property type="evidence" value="ECO:0007669"/>
    <property type="project" value="UniProtKB-UniRule"/>
</dbReference>
<evidence type="ECO:0000256" key="5">
    <source>
        <dbReference type="ARBA" id="ARBA00023004"/>
    </source>
</evidence>
<protein>
    <recommendedName>
        <fullName evidence="8">7-carboxy-7-deazaguanine synthase</fullName>
        <shortName evidence="8">CDG synthase</shortName>
        <ecNumber evidence="8">4.3.99.3</ecNumber>
    </recommendedName>
    <alternativeName>
        <fullName evidence="8">Queuosine biosynthesis protein QueE</fullName>
    </alternativeName>
</protein>
<evidence type="ECO:0000313" key="11">
    <source>
        <dbReference type="Proteomes" id="UP000178187"/>
    </source>
</evidence>
<comment type="similarity">
    <text evidence="8">Belongs to the radical SAM superfamily. 7-carboxy-7-deazaguanine synthase family.</text>
</comment>
<evidence type="ECO:0000256" key="2">
    <source>
        <dbReference type="ARBA" id="ARBA00022691"/>
    </source>
</evidence>
<comment type="subunit">
    <text evidence="8">Homodimer.</text>
</comment>
<comment type="function">
    <text evidence="8">Catalyzes the complex heterocyclic radical-mediated conversion of 6-carboxy-5,6,7,8-tetrahydropterin (CPH4) to 7-carboxy-7-deazaguanine (CDG), a step common to the biosynthetic pathways of all 7-deazapurine-containing compounds.</text>
</comment>
<dbReference type="PANTHER" id="PTHR42836:SF1">
    <property type="entry name" value="7-CARBOXY-7-DEAZAGUANINE SYNTHASE"/>
    <property type="match status" value="1"/>
</dbReference>
<keyword evidence="8" id="KW-0671">Queuosine biosynthesis</keyword>
<comment type="cofactor">
    <cofactor evidence="8">
        <name>S-adenosyl-L-methionine</name>
        <dbReference type="ChEBI" id="CHEBI:59789"/>
    </cofactor>
    <text evidence="8">Binds 1 S-adenosyl-L-methionine per subunit.</text>
</comment>
<feature type="binding site" evidence="8">
    <location>
        <position position="43"/>
    </location>
    <ligand>
        <name>[4Fe-4S] cluster</name>
        <dbReference type="ChEBI" id="CHEBI:49883"/>
        <note>4Fe-4S-S-AdoMet</note>
    </ligand>
</feature>
<dbReference type="CDD" id="cd01335">
    <property type="entry name" value="Radical_SAM"/>
    <property type="match status" value="1"/>
</dbReference>
<accession>A0A1G1KSX5</accession>
<feature type="binding site" evidence="8">
    <location>
        <position position="39"/>
    </location>
    <ligand>
        <name>substrate</name>
    </ligand>
</feature>
<feature type="binding site" evidence="8">
    <location>
        <begin position="24"/>
        <end position="26"/>
    </location>
    <ligand>
        <name>substrate</name>
    </ligand>
</feature>
<evidence type="ECO:0000256" key="4">
    <source>
        <dbReference type="ARBA" id="ARBA00022842"/>
    </source>
</evidence>
<gene>
    <name evidence="8" type="primary">queE</name>
    <name evidence="10" type="ORF">A3G33_10920</name>
</gene>
<dbReference type="UniPathway" id="UPA00391"/>
<comment type="caution">
    <text evidence="8">Lacks conserved residue(s) required for the propagation of feature annotation.</text>
</comment>
<organism evidence="10 11">
    <name type="scientific">Candidatus Danuiimicrobium aquiferis</name>
    <dbReference type="NCBI Taxonomy" id="1801832"/>
    <lineage>
        <taxon>Bacteria</taxon>
        <taxon>Pseudomonadati</taxon>
        <taxon>Candidatus Omnitrophota</taxon>
        <taxon>Candidatus Danuiimicrobium</taxon>
    </lineage>
</organism>
<comment type="cofactor">
    <cofactor evidence="8">
        <name>Mg(2+)</name>
        <dbReference type="ChEBI" id="CHEBI:18420"/>
    </cofactor>
</comment>
<dbReference type="PIRSF" id="PIRSF000370">
    <property type="entry name" value="QueE"/>
    <property type="match status" value="1"/>
</dbReference>
<dbReference type="HAMAP" id="MF_00917">
    <property type="entry name" value="QueE"/>
    <property type="match status" value="1"/>
</dbReference>
<feature type="binding site" evidence="8">
    <location>
        <position position="85"/>
    </location>
    <ligand>
        <name>substrate</name>
    </ligand>
</feature>
<dbReference type="Gene3D" id="3.20.20.70">
    <property type="entry name" value="Aldolase class I"/>
    <property type="match status" value="1"/>
</dbReference>
<dbReference type="EC" id="4.3.99.3" evidence="8"/>
<dbReference type="InterPro" id="IPR013785">
    <property type="entry name" value="Aldolase_TIM"/>
</dbReference>
<evidence type="ECO:0000256" key="7">
    <source>
        <dbReference type="ARBA" id="ARBA00023239"/>
    </source>
</evidence>
<dbReference type="PROSITE" id="PS51918">
    <property type="entry name" value="RADICAL_SAM"/>
    <property type="match status" value="1"/>
</dbReference>
<dbReference type="EMBL" id="MHFR01000054">
    <property type="protein sequence ID" value="OGW96011.1"/>
    <property type="molecule type" value="Genomic_DNA"/>
</dbReference>
<keyword evidence="1 8" id="KW-0004">4Fe-4S</keyword>
<dbReference type="GO" id="GO:1904047">
    <property type="term" value="F:S-adenosyl-L-methionine binding"/>
    <property type="evidence" value="ECO:0007669"/>
    <property type="project" value="UniProtKB-UniRule"/>
</dbReference>
<evidence type="ECO:0000259" key="9">
    <source>
        <dbReference type="PROSITE" id="PS51918"/>
    </source>
</evidence>
<keyword evidence="2 8" id="KW-0949">S-adenosyl-L-methionine</keyword>